<reference evidence="1" key="1">
    <citation type="journal article" date="2013" name="Environ. Microbiol.">
        <title>Seasonally variable intestinal metagenomes of the red palm weevil (Rhynchophorus ferrugineus).</title>
        <authorList>
            <person name="Jia S."/>
            <person name="Zhang X."/>
            <person name="Zhang G."/>
            <person name="Yin A."/>
            <person name="Zhang S."/>
            <person name="Li F."/>
            <person name="Wang L."/>
            <person name="Zhao D."/>
            <person name="Yun Q."/>
            <person name="Tala"/>
            <person name="Wang J."/>
            <person name="Sun G."/>
            <person name="Baabdullah M."/>
            <person name="Yu X."/>
            <person name="Hu S."/>
            <person name="Al-Mssallem I.S."/>
            <person name="Yu J."/>
        </authorList>
    </citation>
    <scope>NUCLEOTIDE SEQUENCE</scope>
</reference>
<dbReference type="InterPro" id="IPR029044">
    <property type="entry name" value="Nucleotide-diphossugar_trans"/>
</dbReference>
<dbReference type="Gene3D" id="3.90.550.10">
    <property type="entry name" value="Spore Coat Polysaccharide Biosynthesis Protein SpsA, Chain A"/>
    <property type="match status" value="1"/>
</dbReference>
<organism evidence="1">
    <name type="scientific">uncultured Arcanobacterium sp</name>
    <dbReference type="NCBI Taxonomy" id="487520"/>
    <lineage>
        <taxon>Bacteria</taxon>
        <taxon>Bacillati</taxon>
        <taxon>Actinomycetota</taxon>
        <taxon>Actinomycetes</taxon>
        <taxon>Actinomycetales</taxon>
        <taxon>Actinomycetaceae</taxon>
        <taxon>Arcanobacterium</taxon>
        <taxon>environmental samples</taxon>
    </lineage>
</organism>
<dbReference type="EMBL" id="KF126233">
    <property type="protein sequence ID" value="AIA93580.1"/>
    <property type="molecule type" value="Genomic_DNA"/>
</dbReference>
<accession>A0A060CKI2</accession>
<dbReference type="Pfam" id="PF13641">
    <property type="entry name" value="Glyco_tranf_2_3"/>
    <property type="match status" value="1"/>
</dbReference>
<evidence type="ECO:0000313" key="1">
    <source>
        <dbReference type="EMBL" id="AIA93580.1"/>
    </source>
</evidence>
<protein>
    <submittedName>
        <fullName evidence="1">CAZy families GT2 protein</fullName>
    </submittedName>
</protein>
<sequence>MKAFHEVGGFDPRYFMFFEDTQLGEDLKASGWESVFIPQASIVHEQGASWKSRPKRMLREHHRSAAKYLDGVYSKGYQAPLRAALHVALWTRGEMEV</sequence>
<dbReference type="AlphaFoldDB" id="A0A060CKI2"/>
<dbReference type="SUPFAM" id="SSF53448">
    <property type="entry name" value="Nucleotide-diphospho-sugar transferases"/>
    <property type="match status" value="1"/>
</dbReference>
<proteinExistence type="predicted"/>
<feature type="non-terminal residue" evidence="1">
    <location>
        <position position="97"/>
    </location>
</feature>
<name>A0A060CKI2_9ACTO</name>